<keyword evidence="1" id="KW-0812">Transmembrane</keyword>
<reference evidence="2 3" key="1">
    <citation type="submission" date="2024-08" db="EMBL/GenBank/DDBJ databases">
        <title>Whole-genome sequencing of halo(alkali)philic microorganisms from hypersaline lakes.</title>
        <authorList>
            <person name="Sorokin D.Y."/>
            <person name="Merkel A.Y."/>
            <person name="Messina E."/>
            <person name="Yakimov M."/>
        </authorList>
    </citation>
    <scope>NUCLEOTIDE SEQUENCE [LARGE SCALE GENOMIC DNA]</scope>
    <source>
        <strain evidence="2 3">AB-hyl4</strain>
    </source>
</reference>
<evidence type="ECO:0000313" key="2">
    <source>
        <dbReference type="EMBL" id="MFA9477693.1"/>
    </source>
</evidence>
<dbReference type="Proteomes" id="UP001575105">
    <property type="component" value="Unassembled WGS sequence"/>
</dbReference>
<name>A0ABV4U460_9BACT</name>
<feature type="transmembrane region" description="Helical" evidence="1">
    <location>
        <begin position="39"/>
        <end position="63"/>
    </location>
</feature>
<dbReference type="EMBL" id="JBGUBD010000003">
    <property type="protein sequence ID" value="MFA9477693.1"/>
    <property type="molecule type" value="Genomic_DNA"/>
</dbReference>
<comment type="caution">
    <text evidence="2">The sequence shown here is derived from an EMBL/GenBank/DDBJ whole genome shotgun (WGS) entry which is preliminary data.</text>
</comment>
<proteinExistence type="predicted"/>
<evidence type="ECO:0000313" key="3">
    <source>
        <dbReference type="Proteomes" id="UP001575105"/>
    </source>
</evidence>
<evidence type="ECO:0000256" key="1">
    <source>
        <dbReference type="SAM" id="Phobius"/>
    </source>
</evidence>
<keyword evidence="3" id="KW-1185">Reference proteome</keyword>
<protein>
    <submittedName>
        <fullName evidence="2">Uncharacterized protein</fullName>
    </submittedName>
</protein>
<keyword evidence="1" id="KW-0472">Membrane</keyword>
<keyword evidence="1" id="KW-1133">Transmembrane helix</keyword>
<accession>A0ABV4U460</accession>
<gene>
    <name evidence="2" type="ORF">ACERK3_05225</name>
</gene>
<dbReference type="RefSeq" id="WP_425344620.1">
    <property type="nucleotide sequence ID" value="NZ_JBGUBD010000003.1"/>
</dbReference>
<organism evidence="2 3">
    <name type="scientific">Natronomicrosphaera hydrolytica</name>
    <dbReference type="NCBI Taxonomy" id="3242702"/>
    <lineage>
        <taxon>Bacteria</taxon>
        <taxon>Pseudomonadati</taxon>
        <taxon>Planctomycetota</taxon>
        <taxon>Phycisphaerae</taxon>
        <taxon>Phycisphaerales</taxon>
        <taxon>Phycisphaeraceae</taxon>
        <taxon>Natronomicrosphaera</taxon>
    </lineage>
</organism>
<sequence>MMSTVITPSMLLAQATGTGGELPMPLRAVRDHWGDSTISVGWVILSGSVLLFILAIVWVWNWWKQRNEQPRPWWVFYRTASHMGLTLREQWLLVRIARHERLPSPLTLMLSRRTLGHHARQYLARRSQHRRAAIIRRLLAIRSALFDSLESSAATPVHERRLSDAP</sequence>